<feature type="compositionally biased region" description="Low complexity" evidence="1">
    <location>
        <begin position="174"/>
        <end position="196"/>
    </location>
</feature>
<dbReference type="EMBL" id="MKQR01000026">
    <property type="protein sequence ID" value="OLR90772.1"/>
    <property type="molecule type" value="Genomic_DNA"/>
</dbReference>
<keyword evidence="3" id="KW-1185">Reference proteome</keyword>
<sequence>MTTTEKTTDKTALPAPLLAVLGAGDLAAKAVADAFAKAKERAESARGAVEELPAEVAGLREKLDPAELRKLLDAYTSAALTLYQKLSEQGEDALDKLREQPQVKQLEEAIEAAQARAAGVAGDVLSKVTFRTRSLGEKAARATEDLTENVAEAVEEVGAEAAHEVRSTTRKAANKTAAASRSSNATAARKAPAGDK</sequence>
<evidence type="ECO:0000313" key="2">
    <source>
        <dbReference type="EMBL" id="OLR90772.1"/>
    </source>
</evidence>
<evidence type="ECO:0000313" key="3">
    <source>
        <dbReference type="Proteomes" id="UP000186040"/>
    </source>
</evidence>
<reference evidence="2 3" key="1">
    <citation type="submission" date="2016-10" db="EMBL/GenBank/DDBJ databases">
        <title>The Draft Genome Sequence of Actinokineospora bangkokensis 44EHWT reveals the biosynthetic pathway of antifungal compounds Thailandins with unusual extender unit butylmalonyl-CoA.</title>
        <authorList>
            <person name="Greule A."/>
            <person name="Intra B."/>
            <person name="Flemming S."/>
            <person name="Rommel M.G."/>
            <person name="Panbangred W."/>
            <person name="Bechthold A."/>
        </authorList>
    </citation>
    <scope>NUCLEOTIDE SEQUENCE [LARGE SCALE GENOMIC DNA]</scope>
    <source>
        <strain evidence="2 3">44EHW</strain>
    </source>
</reference>
<gene>
    <name evidence="2" type="ORF">BJP25_29755</name>
</gene>
<feature type="region of interest" description="Disordered" evidence="1">
    <location>
        <begin position="159"/>
        <end position="196"/>
    </location>
</feature>
<accession>A0A1Q9LFF9</accession>
<proteinExistence type="predicted"/>
<dbReference type="OrthoDB" id="5189864at2"/>
<protein>
    <recommendedName>
        <fullName evidence="4">Heparin-binding hemagglutinin</fullName>
    </recommendedName>
</protein>
<dbReference type="Proteomes" id="UP000186040">
    <property type="component" value="Unassembled WGS sequence"/>
</dbReference>
<evidence type="ECO:0008006" key="4">
    <source>
        <dbReference type="Google" id="ProtNLM"/>
    </source>
</evidence>
<organism evidence="2 3">
    <name type="scientific">Actinokineospora bangkokensis</name>
    <dbReference type="NCBI Taxonomy" id="1193682"/>
    <lineage>
        <taxon>Bacteria</taxon>
        <taxon>Bacillati</taxon>
        <taxon>Actinomycetota</taxon>
        <taxon>Actinomycetes</taxon>
        <taxon>Pseudonocardiales</taxon>
        <taxon>Pseudonocardiaceae</taxon>
        <taxon>Actinokineospora</taxon>
    </lineage>
</organism>
<comment type="caution">
    <text evidence="2">The sequence shown here is derived from an EMBL/GenBank/DDBJ whole genome shotgun (WGS) entry which is preliminary data.</text>
</comment>
<dbReference type="AlphaFoldDB" id="A0A1Q9LFF9"/>
<dbReference type="STRING" id="1193682.BJP25_29755"/>
<name>A0A1Q9LFF9_9PSEU</name>
<evidence type="ECO:0000256" key="1">
    <source>
        <dbReference type="SAM" id="MobiDB-lite"/>
    </source>
</evidence>
<dbReference type="RefSeq" id="WP_075977443.1">
    <property type="nucleotide sequence ID" value="NZ_MKQR01000026.1"/>
</dbReference>